<dbReference type="SUPFAM" id="SSF101898">
    <property type="entry name" value="NHL repeat"/>
    <property type="match status" value="1"/>
</dbReference>
<keyword evidence="1" id="KW-0862">Zinc</keyword>
<keyword evidence="1" id="KW-0479">Metal-binding</keyword>
<accession>A0A9Q1BT05</accession>
<dbReference type="Gene3D" id="3.30.160.60">
    <property type="entry name" value="Classic Zinc Finger"/>
    <property type="match status" value="1"/>
</dbReference>
<dbReference type="SUPFAM" id="SSF57845">
    <property type="entry name" value="B-box zinc-binding domain"/>
    <property type="match status" value="1"/>
</dbReference>
<dbReference type="AlphaFoldDB" id="A0A9Q1BT05"/>
<feature type="domain" description="B box-type" evidence="3">
    <location>
        <begin position="1"/>
        <end position="46"/>
    </location>
</feature>
<feature type="coiled-coil region" evidence="2">
    <location>
        <begin position="156"/>
        <end position="242"/>
    </location>
</feature>
<dbReference type="EMBL" id="JAIZAY010000012">
    <property type="protein sequence ID" value="KAJ8032628.1"/>
    <property type="molecule type" value="Genomic_DNA"/>
</dbReference>
<gene>
    <name evidence="4" type="ORF">HOLleu_26198</name>
</gene>
<evidence type="ECO:0000313" key="4">
    <source>
        <dbReference type="EMBL" id="KAJ8032628.1"/>
    </source>
</evidence>
<keyword evidence="1" id="KW-0863">Zinc-finger</keyword>
<dbReference type="PANTHER" id="PTHR25462">
    <property type="entry name" value="BONUS, ISOFORM C-RELATED"/>
    <property type="match status" value="1"/>
</dbReference>
<dbReference type="OrthoDB" id="10113904at2759"/>
<sequence>MRECYGCSKQVRVTAYCFKCNDFLCQDCHNFHVKNKLLKDHQKHTLSLEDIESKSITIEKLASMRDSPRCLTHPEKISELYCKTCDNLPVCMACMLGVHKGHDLHEVRALAKSTREMLAQKLETLEKLYEERNITVPGQAKEKLLSNVKCEKESLLKMYESQVKKIKMKIDDVEERREEIKVKKQNTEKQIFDSLQREKEKEIEMVNKKYEELFKLKKIESSNLLKDQESSVERELAQLMEKLYHFNRDKEQLLESIKIELNKNLKDIETTLEYFENTTKRFKNLQALGSSIIASENDWTAALCIPDVQAAADNLIKDLKKDFPKLQTLSNVKINYKQLSFGKPTKSKISVQIESKIILNDTYFYINGVTSSGEGNIVISGCPSGENEAFIIVIDLNGKVLRQKKIISGYRRPWHMCDFLSQTKVAIVCYPNIVGVHDIFDDSYNVRNINDVISSWPKGRHVKCVATDAVNNHILVGGEDSRDVYVFDDQLNYLYILTLPEMIKWLHDITVCDGHLLVCDYKGGKAYVTTMDENKCSVVGEFKKPDLVGLKPLSVCTDKICLAYMLWRQAGLLGQCYLVQYNFDGSQLITTRKMDDRACFTAVADTTQGEKLVVATHDTQKVYLYGLLDED</sequence>
<dbReference type="GO" id="GO:0008270">
    <property type="term" value="F:zinc ion binding"/>
    <property type="evidence" value="ECO:0007669"/>
    <property type="project" value="UniProtKB-KW"/>
</dbReference>
<evidence type="ECO:0000256" key="2">
    <source>
        <dbReference type="SAM" id="Coils"/>
    </source>
</evidence>
<evidence type="ECO:0000256" key="1">
    <source>
        <dbReference type="PROSITE-ProRule" id="PRU00024"/>
    </source>
</evidence>
<name>A0A9Q1BT05_HOLLE</name>
<dbReference type="Gene3D" id="2.120.10.30">
    <property type="entry name" value="TolB, C-terminal domain"/>
    <property type="match status" value="1"/>
</dbReference>
<dbReference type="PANTHER" id="PTHR25462:SF296">
    <property type="entry name" value="MEIOTIC P26, ISOFORM F"/>
    <property type="match status" value="1"/>
</dbReference>
<evidence type="ECO:0000259" key="3">
    <source>
        <dbReference type="PROSITE" id="PS50119"/>
    </source>
</evidence>
<keyword evidence="5" id="KW-1185">Reference proteome</keyword>
<proteinExistence type="predicted"/>
<evidence type="ECO:0000313" key="5">
    <source>
        <dbReference type="Proteomes" id="UP001152320"/>
    </source>
</evidence>
<reference evidence="4" key="1">
    <citation type="submission" date="2021-10" db="EMBL/GenBank/DDBJ databases">
        <title>Tropical sea cucumber genome reveals ecological adaptation and Cuvierian tubules defense mechanism.</title>
        <authorList>
            <person name="Chen T."/>
        </authorList>
    </citation>
    <scope>NUCLEOTIDE SEQUENCE</scope>
    <source>
        <strain evidence="4">Nanhai2018</strain>
        <tissue evidence="4">Muscle</tissue>
    </source>
</reference>
<dbReference type="InterPro" id="IPR011042">
    <property type="entry name" value="6-blade_b-propeller_TolB-like"/>
</dbReference>
<dbReference type="PROSITE" id="PS50119">
    <property type="entry name" value="ZF_BBOX"/>
    <property type="match status" value="1"/>
</dbReference>
<keyword evidence="2" id="KW-0175">Coiled coil</keyword>
<dbReference type="Pfam" id="PF00643">
    <property type="entry name" value="zf-B_box"/>
    <property type="match status" value="1"/>
</dbReference>
<dbReference type="Proteomes" id="UP001152320">
    <property type="component" value="Chromosome 12"/>
</dbReference>
<comment type="caution">
    <text evidence="4">The sequence shown here is derived from an EMBL/GenBank/DDBJ whole genome shotgun (WGS) entry which is preliminary data.</text>
</comment>
<organism evidence="4 5">
    <name type="scientific">Holothuria leucospilota</name>
    <name type="common">Black long sea cucumber</name>
    <name type="synonym">Mertensiothuria leucospilota</name>
    <dbReference type="NCBI Taxonomy" id="206669"/>
    <lineage>
        <taxon>Eukaryota</taxon>
        <taxon>Metazoa</taxon>
        <taxon>Echinodermata</taxon>
        <taxon>Eleutherozoa</taxon>
        <taxon>Echinozoa</taxon>
        <taxon>Holothuroidea</taxon>
        <taxon>Aspidochirotacea</taxon>
        <taxon>Aspidochirotida</taxon>
        <taxon>Holothuriidae</taxon>
        <taxon>Holothuria</taxon>
    </lineage>
</organism>
<dbReference type="InterPro" id="IPR047153">
    <property type="entry name" value="TRIM45/56/19-like"/>
</dbReference>
<dbReference type="InterPro" id="IPR000315">
    <property type="entry name" value="Znf_B-box"/>
</dbReference>
<protein>
    <submittedName>
        <fullName evidence="4">E3 ubiquitin-protein ligase TRIM71</fullName>
    </submittedName>
</protein>